<dbReference type="InterPro" id="IPR057154">
    <property type="entry name" value="DUF7832"/>
</dbReference>
<comment type="caution">
    <text evidence="2">The sequence shown here is derived from an EMBL/GenBank/DDBJ whole genome shotgun (WGS) entry which is preliminary data.</text>
</comment>
<gene>
    <name evidence="2" type="ORF">LQV63_03520</name>
</gene>
<organism evidence="2 3">
    <name type="scientific">Paenibacillus profundus</name>
    <dbReference type="NCBI Taxonomy" id="1173085"/>
    <lineage>
        <taxon>Bacteria</taxon>
        <taxon>Bacillati</taxon>
        <taxon>Bacillota</taxon>
        <taxon>Bacilli</taxon>
        <taxon>Bacillales</taxon>
        <taxon>Paenibacillaceae</taxon>
        <taxon>Paenibacillus</taxon>
    </lineage>
</organism>
<dbReference type="EMBL" id="JAJNBZ010000002">
    <property type="protein sequence ID" value="MCE5168382.1"/>
    <property type="molecule type" value="Genomic_DNA"/>
</dbReference>
<dbReference type="RefSeq" id="WP_233695663.1">
    <property type="nucleotide sequence ID" value="NZ_JAJNBZ010000002.1"/>
</dbReference>
<evidence type="ECO:0000313" key="3">
    <source>
        <dbReference type="Proteomes" id="UP001199916"/>
    </source>
</evidence>
<protein>
    <recommendedName>
        <fullName evidence="1">DUF7832 domain-containing protein</fullName>
    </recommendedName>
</protein>
<feature type="domain" description="DUF7832" evidence="1">
    <location>
        <begin position="6"/>
        <end position="118"/>
    </location>
</feature>
<accession>A0ABS8YEA2</accession>
<proteinExistence type="predicted"/>
<reference evidence="2 3" key="1">
    <citation type="submission" date="2021-11" db="EMBL/GenBank/DDBJ databases">
        <title>Draft genome sequence of Paenibacillus profundus YoMME, a new Gram-positive bacteria with exoelectrogenic properties.</title>
        <authorList>
            <person name="Hubenova Y."/>
            <person name="Hubenova E."/>
            <person name="Manasiev Y."/>
            <person name="Peykov S."/>
            <person name="Mitov M."/>
        </authorList>
    </citation>
    <scope>NUCLEOTIDE SEQUENCE [LARGE SCALE GENOMIC DNA]</scope>
    <source>
        <strain evidence="2 3">YoMME</strain>
    </source>
</reference>
<sequence>MSDTCVYDKAKYHYDGDFPADLPNEQAFVHTGLFLGWMIEHRLYSIDFEEDAEEDIAAFKQRQLTGTQIYMNWDGVLADDMLSDEGNRFATVYFDFENGTYLEDYQDTFSDAPTLYHVEDTWDNYFQLKKVIDQRFMDWKNTNAK</sequence>
<keyword evidence="3" id="KW-1185">Reference proteome</keyword>
<dbReference type="Proteomes" id="UP001199916">
    <property type="component" value="Unassembled WGS sequence"/>
</dbReference>
<dbReference type="Pfam" id="PF25191">
    <property type="entry name" value="DUF7832"/>
    <property type="match status" value="1"/>
</dbReference>
<evidence type="ECO:0000313" key="2">
    <source>
        <dbReference type="EMBL" id="MCE5168382.1"/>
    </source>
</evidence>
<name>A0ABS8YEA2_9BACL</name>
<evidence type="ECO:0000259" key="1">
    <source>
        <dbReference type="Pfam" id="PF25191"/>
    </source>
</evidence>